<dbReference type="PROSITE" id="PS00875">
    <property type="entry name" value="T2SP_D"/>
    <property type="match status" value="1"/>
</dbReference>
<comment type="subcellular location">
    <subcellularLocation>
        <location evidence="1">Membrane</location>
    </subcellularLocation>
</comment>
<dbReference type="InterPro" id="IPR004846">
    <property type="entry name" value="T2SS/T3SS_dom"/>
</dbReference>
<evidence type="ECO:0000256" key="1">
    <source>
        <dbReference type="ARBA" id="ARBA00004370"/>
    </source>
</evidence>
<dbReference type="InterPro" id="IPR004845">
    <property type="entry name" value="T2SS_GspD_CS"/>
</dbReference>
<feature type="region of interest" description="Disordered" evidence="4">
    <location>
        <begin position="389"/>
        <end position="429"/>
    </location>
</feature>
<evidence type="ECO:0000256" key="4">
    <source>
        <dbReference type="SAM" id="MobiDB-lite"/>
    </source>
</evidence>
<keyword evidence="2" id="KW-0472">Membrane</keyword>
<feature type="compositionally biased region" description="Polar residues" evidence="4">
    <location>
        <begin position="73"/>
        <end position="85"/>
    </location>
</feature>
<comment type="similarity">
    <text evidence="3">Belongs to the bacterial secretin family.</text>
</comment>
<feature type="region of interest" description="Disordered" evidence="4">
    <location>
        <begin position="37"/>
        <end position="85"/>
    </location>
</feature>
<evidence type="ECO:0000313" key="6">
    <source>
        <dbReference type="EMBL" id="MFC0710444.1"/>
    </source>
</evidence>
<reference evidence="6 7" key="1">
    <citation type="submission" date="2024-09" db="EMBL/GenBank/DDBJ databases">
        <authorList>
            <person name="Sun Q."/>
            <person name="Mori K."/>
        </authorList>
    </citation>
    <scope>NUCLEOTIDE SEQUENCE [LARGE SCALE GENOMIC DNA]</scope>
    <source>
        <strain evidence="6 7">NCAIM B.01794</strain>
    </source>
</reference>
<dbReference type="InterPro" id="IPR050810">
    <property type="entry name" value="Bact_Secretion_Sys_Channel"/>
</dbReference>
<dbReference type="PANTHER" id="PTHR30332:SF25">
    <property type="entry name" value="SECRETIN XPSD"/>
    <property type="match status" value="1"/>
</dbReference>
<evidence type="ECO:0000256" key="2">
    <source>
        <dbReference type="ARBA" id="ARBA00023136"/>
    </source>
</evidence>
<gene>
    <name evidence="6" type="ORF">ACFFGX_13100</name>
</gene>
<sequence>MTRRTRPASPARRLPRHSLGPLALSLLLAGCAIDPNPEPLPGPLRPPMRQEAGESTLRAEAARGEQAPKIPRFQTTPGQHRQQGPSYVVASADKLGQDLTGEPITLNLNNFPLPAFINEVFGNRLGLSFGISPELQGKTDLISLRLSEPQAPADLFATARFVLSEYGVAVTEREGVLFFQSAQNAPNDSLPLLVSGGALPEVPMSHRPVFQQIPMRVVRSDSMVNWLKDMFAGSSLKVSSDPLSNAVMLRGPIDLIRQASQAIELFDQPALKGSHSLAISPVYASADELGTALVKVLQAEGYDVSETPPLGGVTVLKFKGLQRLIVFAADPAILATARQWVELLDRQSQEQVESGLFLYQVRNTQAAGIASMLGALGYSATIPDTGLNTSNTVTPTGASTGESLATSGPTRSVTGTGANARASAPTSIAGNPEQGSVVVDANRNAIIYKGSGQEWLKLRPLLEELDRPVPSVMIDVLLAEVNLNDKEGLGIDWQNITGSLGSKQLIFGTANGIGSSGLNISALNSAGQTKATLNAFYDNNQAVIRSSPKLLVRSGEEATIEVGNEIPVVTGTTQSTDTENAPITQTVQYRKTGVLLNIKPTVQASGVVDLKISQELSESTDTGTGDTLTPIINNRRVETALTLRDGGSVMLAGLISSNKGKGDNGVPLLGDIPWIGNLFKSQSNSEARTELIVMIIPYVIRDFDEAQDLSRTYREQLSLNNSDSLERRGDHRLPPAYAPHATEAPPAPAHRP</sequence>
<evidence type="ECO:0000259" key="5">
    <source>
        <dbReference type="Pfam" id="PF00263"/>
    </source>
</evidence>
<dbReference type="PANTHER" id="PTHR30332">
    <property type="entry name" value="PROBABLE GENERAL SECRETION PATHWAY PROTEIN D"/>
    <property type="match status" value="1"/>
</dbReference>
<keyword evidence="7" id="KW-1185">Reference proteome</keyword>
<name>A0ABV6SND4_AZOPA</name>
<dbReference type="EMBL" id="JBHLSS010000080">
    <property type="protein sequence ID" value="MFC0710444.1"/>
    <property type="molecule type" value="Genomic_DNA"/>
</dbReference>
<dbReference type="PROSITE" id="PS51257">
    <property type="entry name" value="PROKAR_LIPOPROTEIN"/>
    <property type="match status" value="1"/>
</dbReference>
<comment type="caution">
    <text evidence="6">The sequence shown here is derived from an EMBL/GenBank/DDBJ whole genome shotgun (WGS) entry which is preliminary data.</text>
</comment>
<dbReference type="PRINTS" id="PR00811">
    <property type="entry name" value="BCTERIALGSPD"/>
</dbReference>
<dbReference type="Pfam" id="PF00263">
    <property type="entry name" value="Secretin"/>
    <property type="match status" value="1"/>
</dbReference>
<feature type="compositionally biased region" description="Polar residues" evidence="4">
    <location>
        <begin position="389"/>
        <end position="417"/>
    </location>
</feature>
<feature type="compositionally biased region" description="Pro residues" evidence="4">
    <location>
        <begin position="37"/>
        <end position="46"/>
    </location>
</feature>
<accession>A0ABV6SND4</accession>
<dbReference type="Gene3D" id="3.30.1370.120">
    <property type="match status" value="2"/>
</dbReference>
<dbReference type="Proteomes" id="UP001589891">
    <property type="component" value="Unassembled WGS sequence"/>
</dbReference>
<feature type="region of interest" description="Disordered" evidence="4">
    <location>
        <begin position="720"/>
        <end position="752"/>
    </location>
</feature>
<dbReference type="InterPro" id="IPR038591">
    <property type="entry name" value="NolW-like_sf"/>
</dbReference>
<evidence type="ECO:0000313" key="7">
    <source>
        <dbReference type="Proteomes" id="UP001589891"/>
    </source>
</evidence>
<dbReference type="InterPro" id="IPR001775">
    <property type="entry name" value="GspD/PilQ"/>
</dbReference>
<dbReference type="PRINTS" id="PR01032">
    <property type="entry name" value="PHAGEIV"/>
</dbReference>
<proteinExistence type="inferred from homology"/>
<feature type="domain" description="Type II/III secretion system secretin-like" evidence="5">
    <location>
        <begin position="538"/>
        <end position="701"/>
    </location>
</feature>
<feature type="compositionally biased region" description="Basic and acidic residues" evidence="4">
    <location>
        <begin position="724"/>
        <end position="733"/>
    </location>
</feature>
<dbReference type="RefSeq" id="WP_376946491.1">
    <property type="nucleotide sequence ID" value="NZ_CP171449.1"/>
</dbReference>
<organism evidence="6 7">
    <name type="scientific">Azorhizophilus paspali</name>
    <name type="common">Azotobacter paspali</name>
    <dbReference type="NCBI Taxonomy" id="69963"/>
    <lineage>
        <taxon>Bacteria</taxon>
        <taxon>Pseudomonadati</taxon>
        <taxon>Pseudomonadota</taxon>
        <taxon>Gammaproteobacteria</taxon>
        <taxon>Pseudomonadales</taxon>
        <taxon>Pseudomonadaceae</taxon>
        <taxon>Azorhizophilus</taxon>
    </lineage>
</organism>
<evidence type="ECO:0000256" key="3">
    <source>
        <dbReference type="RuleBase" id="RU004003"/>
    </source>
</evidence>
<feature type="compositionally biased region" description="Low complexity" evidence="4">
    <location>
        <begin position="734"/>
        <end position="744"/>
    </location>
</feature>
<dbReference type="SUPFAM" id="SSF88633">
    <property type="entry name" value="Positive stranded ssRNA viruses"/>
    <property type="match status" value="1"/>
</dbReference>
<protein>
    <recommendedName>
        <fullName evidence="5">Type II/III secretion system secretin-like domain-containing protein</fullName>
    </recommendedName>
</protein>